<reference evidence="2 3" key="1">
    <citation type="submission" date="2024-02" db="EMBL/GenBank/DDBJ databases">
        <authorList>
            <person name="Chen Y."/>
            <person name="Shah S."/>
            <person name="Dougan E. K."/>
            <person name="Thang M."/>
            <person name="Chan C."/>
        </authorList>
    </citation>
    <scope>NUCLEOTIDE SEQUENCE [LARGE SCALE GENOMIC DNA]</scope>
</reference>
<organism evidence="2 3">
    <name type="scientific">Durusdinium trenchii</name>
    <dbReference type="NCBI Taxonomy" id="1381693"/>
    <lineage>
        <taxon>Eukaryota</taxon>
        <taxon>Sar</taxon>
        <taxon>Alveolata</taxon>
        <taxon>Dinophyceae</taxon>
        <taxon>Suessiales</taxon>
        <taxon>Symbiodiniaceae</taxon>
        <taxon>Durusdinium</taxon>
    </lineage>
</organism>
<comment type="caution">
    <text evidence="2">The sequence shown here is derived from an EMBL/GenBank/DDBJ whole genome shotgun (WGS) entry which is preliminary data.</text>
</comment>
<evidence type="ECO:0000313" key="2">
    <source>
        <dbReference type="EMBL" id="CAK9016858.1"/>
    </source>
</evidence>
<feature type="non-terminal residue" evidence="2">
    <location>
        <position position="56"/>
    </location>
</feature>
<name>A0ABP0JQX9_9DINO</name>
<evidence type="ECO:0000256" key="1">
    <source>
        <dbReference type="SAM" id="MobiDB-lite"/>
    </source>
</evidence>
<keyword evidence="3" id="KW-1185">Reference proteome</keyword>
<protein>
    <submittedName>
        <fullName evidence="2">Uncharacterized protein</fullName>
    </submittedName>
</protein>
<dbReference type="Proteomes" id="UP001642464">
    <property type="component" value="Unassembled WGS sequence"/>
</dbReference>
<feature type="non-terminal residue" evidence="2">
    <location>
        <position position="1"/>
    </location>
</feature>
<feature type="region of interest" description="Disordered" evidence="1">
    <location>
        <begin position="33"/>
        <end position="56"/>
    </location>
</feature>
<dbReference type="EMBL" id="CAXAMM010008247">
    <property type="protein sequence ID" value="CAK9016858.1"/>
    <property type="molecule type" value="Genomic_DNA"/>
</dbReference>
<accession>A0ABP0JQX9</accession>
<gene>
    <name evidence="2" type="ORF">SCF082_LOCUS13375</name>
</gene>
<proteinExistence type="predicted"/>
<sequence>DHPTVSKESWDKYFEGIILDECLDEGLDKGLLEVVPSDLPPSGTLEDPPPPLPDME</sequence>
<evidence type="ECO:0000313" key="3">
    <source>
        <dbReference type="Proteomes" id="UP001642464"/>
    </source>
</evidence>
<feature type="compositionally biased region" description="Pro residues" evidence="1">
    <location>
        <begin position="47"/>
        <end position="56"/>
    </location>
</feature>